<dbReference type="EMBL" id="ANIZ01002299">
    <property type="protein sequence ID" value="ETI41440.1"/>
    <property type="molecule type" value="Genomic_DNA"/>
</dbReference>
<evidence type="ECO:0000256" key="2">
    <source>
        <dbReference type="SAM" id="SignalP"/>
    </source>
</evidence>
<comment type="caution">
    <text evidence="3">The sequence shown here is derived from an EMBL/GenBank/DDBJ whole genome shotgun (WGS) entry which is preliminary data.</text>
</comment>
<gene>
    <name evidence="3" type="ORF">F443_13313</name>
</gene>
<evidence type="ECO:0000313" key="4">
    <source>
        <dbReference type="Proteomes" id="UP000018721"/>
    </source>
</evidence>
<accession>V9EQC0</accession>
<name>V9EQC0_PHYNI</name>
<keyword evidence="4" id="KW-1185">Reference proteome</keyword>
<protein>
    <submittedName>
        <fullName evidence="3">Uncharacterized protein</fullName>
    </submittedName>
</protein>
<feature type="non-terminal residue" evidence="3">
    <location>
        <position position="1"/>
    </location>
</feature>
<evidence type="ECO:0000256" key="1">
    <source>
        <dbReference type="SAM" id="MobiDB-lite"/>
    </source>
</evidence>
<reference evidence="3 4" key="1">
    <citation type="submission" date="2013-11" db="EMBL/GenBank/DDBJ databases">
        <title>The Genome Sequence of Phytophthora parasitica P1569.</title>
        <authorList>
            <consortium name="The Broad Institute Genomics Platform"/>
            <person name="Russ C."/>
            <person name="Tyler B."/>
            <person name="Panabieres F."/>
            <person name="Shan W."/>
            <person name="Tripathy S."/>
            <person name="Grunwald N."/>
            <person name="Machado M."/>
            <person name="Johnson C.S."/>
            <person name="Arredondo F."/>
            <person name="Hong C."/>
            <person name="Coffey M."/>
            <person name="Young S.K."/>
            <person name="Zeng Q."/>
            <person name="Gargeya S."/>
            <person name="Fitzgerald M."/>
            <person name="Abouelleil A."/>
            <person name="Alvarado L."/>
            <person name="Chapman S.B."/>
            <person name="Gainer-Dewar J."/>
            <person name="Goldberg J."/>
            <person name="Griggs A."/>
            <person name="Gujja S."/>
            <person name="Hansen M."/>
            <person name="Howarth C."/>
            <person name="Imamovic A."/>
            <person name="Ireland A."/>
            <person name="Larimer J."/>
            <person name="McCowan C."/>
            <person name="Murphy C."/>
            <person name="Pearson M."/>
            <person name="Poon T.W."/>
            <person name="Priest M."/>
            <person name="Roberts A."/>
            <person name="Saif S."/>
            <person name="Shea T."/>
            <person name="Sykes S."/>
            <person name="Wortman J."/>
            <person name="Nusbaum C."/>
            <person name="Birren B."/>
        </authorList>
    </citation>
    <scope>NUCLEOTIDE SEQUENCE [LARGE SCALE GENOMIC DNA]</scope>
    <source>
        <strain evidence="3 4">P1569</strain>
    </source>
</reference>
<feature type="region of interest" description="Disordered" evidence="1">
    <location>
        <begin position="75"/>
        <end position="101"/>
    </location>
</feature>
<sequence length="101" mass="10994">RQSSGCWMLCSNLASLSPASLRQLLWGTTLVRRNGSYQLVPTCGDYLRIKCGPSWRIVEWARSIPNLLGANLGAGGEPPFKRNTHVQKTPTAPSGARLRGS</sequence>
<dbReference type="HOGENOM" id="CLU_2299141_0_0_1"/>
<dbReference type="Proteomes" id="UP000018721">
    <property type="component" value="Unassembled WGS sequence"/>
</dbReference>
<organism evidence="3 4">
    <name type="scientific">Phytophthora nicotianae P1569</name>
    <dbReference type="NCBI Taxonomy" id="1317065"/>
    <lineage>
        <taxon>Eukaryota</taxon>
        <taxon>Sar</taxon>
        <taxon>Stramenopiles</taxon>
        <taxon>Oomycota</taxon>
        <taxon>Peronosporomycetes</taxon>
        <taxon>Peronosporales</taxon>
        <taxon>Peronosporaceae</taxon>
        <taxon>Phytophthora</taxon>
    </lineage>
</organism>
<evidence type="ECO:0000313" key="3">
    <source>
        <dbReference type="EMBL" id="ETI41440.1"/>
    </source>
</evidence>
<dbReference type="AlphaFoldDB" id="V9EQC0"/>
<proteinExistence type="predicted"/>
<keyword evidence="2" id="KW-0732">Signal</keyword>
<feature type="chain" id="PRO_5004774776" evidence="2">
    <location>
        <begin position="19"/>
        <end position="101"/>
    </location>
</feature>
<feature type="signal peptide" evidence="2">
    <location>
        <begin position="1"/>
        <end position="18"/>
    </location>
</feature>